<feature type="transmembrane region" description="Helical" evidence="2">
    <location>
        <begin position="319"/>
        <end position="340"/>
    </location>
</feature>
<dbReference type="InterPro" id="IPR041891">
    <property type="entry name" value="Alpha_CA_prokaryot-like"/>
</dbReference>
<dbReference type="GO" id="GO:0016836">
    <property type="term" value="F:hydro-lyase activity"/>
    <property type="evidence" value="ECO:0000318"/>
    <property type="project" value="GO_Central"/>
</dbReference>
<protein>
    <recommendedName>
        <fullName evidence="3">Alpha-carbonic anhydrase domain-containing protein</fullName>
    </recommendedName>
</protein>
<proteinExistence type="predicted"/>
<accession>D8RK96</accession>
<dbReference type="InterPro" id="IPR023561">
    <property type="entry name" value="Carbonic_anhydrase_a-class"/>
</dbReference>
<dbReference type="Gramene" id="EFJ27406">
    <property type="protein sequence ID" value="EFJ27406"/>
    <property type="gene ID" value="SELMODRAFT_412164"/>
</dbReference>
<dbReference type="SUPFAM" id="SSF51069">
    <property type="entry name" value="Carbonic anhydrase"/>
    <property type="match status" value="1"/>
</dbReference>
<feature type="compositionally biased region" description="Low complexity" evidence="1">
    <location>
        <begin position="136"/>
        <end position="159"/>
    </location>
</feature>
<keyword evidence="5" id="KW-1185">Reference proteome</keyword>
<dbReference type="InterPro" id="IPR001148">
    <property type="entry name" value="CA_dom"/>
</dbReference>
<evidence type="ECO:0000259" key="3">
    <source>
        <dbReference type="PROSITE" id="PS51144"/>
    </source>
</evidence>
<dbReference type="GO" id="GO:0008270">
    <property type="term" value="F:zinc ion binding"/>
    <property type="evidence" value="ECO:0007669"/>
    <property type="project" value="InterPro"/>
</dbReference>
<dbReference type="AlphaFoldDB" id="D8RK96"/>
<feature type="compositionally biased region" description="Basic and acidic residues" evidence="1">
    <location>
        <begin position="78"/>
        <end position="88"/>
    </location>
</feature>
<dbReference type="STRING" id="88036.D8RK96"/>
<evidence type="ECO:0000313" key="4">
    <source>
        <dbReference type="EMBL" id="EFJ27406.1"/>
    </source>
</evidence>
<evidence type="ECO:0000256" key="1">
    <source>
        <dbReference type="SAM" id="MobiDB-lite"/>
    </source>
</evidence>
<feature type="region of interest" description="Disordered" evidence="1">
    <location>
        <begin position="136"/>
        <end position="164"/>
    </location>
</feature>
<dbReference type="GO" id="GO:0004089">
    <property type="term" value="F:carbonate dehydratase activity"/>
    <property type="evidence" value="ECO:0007669"/>
    <property type="project" value="InterPro"/>
</dbReference>
<dbReference type="EMBL" id="GL377582">
    <property type="protein sequence ID" value="EFJ27406.1"/>
    <property type="molecule type" value="Genomic_DNA"/>
</dbReference>
<feature type="domain" description="Alpha-carbonic anhydrase" evidence="3">
    <location>
        <begin position="324"/>
        <end position="554"/>
    </location>
</feature>
<dbReference type="PANTHER" id="PTHR18952">
    <property type="entry name" value="CARBONIC ANHYDRASE"/>
    <property type="match status" value="1"/>
</dbReference>
<dbReference type="PANTHER" id="PTHR18952:SF236">
    <property type="entry name" value="ALPHA CARBONIC ANHYDRASE 1, CHLOROPLASTIC"/>
    <property type="match status" value="1"/>
</dbReference>
<dbReference type="KEGG" id="smo:SELMODRAFT_412164"/>
<dbReference type="PROSITE" id="PS51144">
    <property type="entry name" value="ALPHA_CA_2"/>
    <property type="match status" value="1"/>
</dbReference>
<keyword evidence="2" id="KW-0472">Membrane</keyword>
<keyword evidence="2" id="KW-0812">Transmembrane</keyword>
<feature type="region of interest" description="Disordered" evidence="1">
    <location>
        <begin position="68"/>
        <end position="115"/>
    </location>
</feature>
<evidence type="ECO:0000256" key="2">
    <source>
        <dbReference type="SAM" id="Phobius"/>
    </source>
</evidence>
<organism evidence="5">
    <name type="scientific">Selaginella moellendorffii</name>
    <name type="common">Spikemoss</name>
    <dbReference type="NCBI Taxonomy" id="88036"/>
    <lineage>
        <taxon>Eukaryota</taxon>
        <taxon>Viridiplantae</taxon>
        <taxon>Streptophyta</taxon>
        <taxon>Embryophyta</taxon>
        <taxon>Tracheophyta</taxon>
        <taxon>Lycopodiopsida</taxon>
        <taxon>Selaginellales</taxon>
        <taxon>Selaginellaceae</taxon>
        <taxon>Selaginella</taxon>
    </lineage>
</organism>
<dbReference type="HOGENOM" id="CLU_492112_0_0_1"/>
<dbReference type="Pfam" id="PF00194">
    <property type="entry name" value="Carb_anhydrase"/>
    <property type="match status" value="1"/>
</dbReference>
<dbReference type="SMART" id="SM01057">
    <property type="entry name" value="Carb_anhydrase"/>
    <property type="match status" value="1"/>
</dbReference>
<name>D8RK96_SELML</name>
<dbReference type="eggNOG" id="KOG0382">
    <property type="taxonomic scope" value="Eukaryota"/>
</dbReference>
<reference evidence="4 5" key="1">
    <citation type="journal article" date="2011" name="Science">
        <title>The Selaginella genome identifies genetic changes associated with the evolution of vascular plants.</title>
        <authorList>
            <person name="Banks J.A."/>
            <person name="Nishiyama T."/>
            <person name="Hasebe M."/>
            <person name="Bowman J.L."/>
            <person name="Gribskov M."/>
            <person name="dePamphilis C."/>
            <person name="Albert V.A."/>
            <person name="Aono N."/>
            <person name="Aoyama T."/>
            <person name="Ambrose B.A."/>
            <person name="Ashton N.W."/>
            <person name="Axtell M.J."/>
            <person name="Barker E."/>
            <person name="Barker M.S."/>
            <person name="Bennetzen J.L."/>
            <person name="Bonawitz N.D."/>
            <person name="Chapple C."/>
            <person name="Cheng C."/>
            <person name="Correa L.G."/>
            <person name="Dacre M."/>
            <person name="DeBarry J."/>
            <person name="Dreyer I."/>
            <person name="Elias M."/>
            <person name="Engstrom E.M."/>
            <person name="Estelle M."/>
            <person name="Feng L."/>
            <person name="Finet C."/>
            <person name="Floyd S.K."/>
            <person name="Frommer W.B."/>
            <person name="Fujita T."/>
            <person name="Gramzow L."/>
            <person name="Gutensohn M."/>
            <person name="Harholt J."/>
            <person name="Hattori M."/>
            <person name="Heyl A."/>
            <person name="Hirai T."/>
            <person name="Hiwatashi Y."/>
            <person name="Ishikawa M."/>
            <person name="Iwata M."/>
            <person name="Karol K.G."/>
            <person name="Koehler B."/>
            <person name="Kolukisaoglu U."/>
            <person name="Kubo M."/>
            <person name="Kurata T."/>
            <person name="Lalonde S."/>
            <person name="Li K."/>
            <person name="Li Y."/>
            <person name="Litt A."/>
            <person name="Lyons E."/>
            <person name="Manning G."/>
            <person name="Maruyama T."/>
            <person name="Michael T.P."/>
            <person name="Mikami K."/>
            <person name="Miyazaki S."/>
            <person name="Morinaga S."/>
            <person name="Murata T."/>
            <person name="Mueller-Roeber B."/>
            <person name="Nelson D.R."/>
            <person name="Obara M."/>
            <person name="Oguri Y."/>
            <person name="Olmstead R.G."/>
            <person name="Onodera N."/>
            <person name="Petersen B.L."/>
            <person name="Pils B."/>
            <person name="Prigge M."/>
            <person name="Rensing S.A."/>
            <person name="Riano-Pachon D.M."/>
            <person name="Roberts A.W."/>
            <person name="Sato Y."/>
            <person name="Scheller H.V."/>
            <person name="Schulz B."/>
            <person name="Schulz C."/>
            <person name="Shakirov E.V."/>
            <person name="Shibagaki N."/>
            <person name="Shinohara N."/>
            <person name="Shippen D.E."/>
            <person name="Soerensen I."/>
            <person name="Sotooka R."/>
            <person name="Sugimoto N."/>
            <person name="Sugita M."/>
            <person name="Sumikawa N."/>
            <person name="Tanurdzic M."/>
            <person name="Theissen G."/>
            <person name="Ulvskov P."/>
            <person name="Wakazuki S."/>
            <person name="Weng J.K."/>
            <person name="Willats W.W."/>
            <person name="Wipf D."/>
            <person name="Wolf P.G."/>
            <person name="Yang L."/>
            <person name="Zimmer A.D."/>
            <person name="Zhu Q."/>
            <person name="Mitros T."/>
            <person name="Hellsten U."/>
            <person name="Loque D."/>
            <person name="Otillar R."/>
            <person name="Salamov A."/>
            <person name="Schmutz J."/>
            <person name="Shapiro H."/>
            <person name="Lindquist E."/>
            <person name="Lucas S."/>
            <person name="Rokhsar D."/>
            <person name="Grigoriev I.V."/>
        </authorList>
    </citation>
    <scope>NUCLEOTIDE SEQUENCE [LARGE SCALE GENOMIC DNA]</scope>
</reference>
<keyword evidence="2" id="KW-1133">Transmembrane helix</keyword>
<gene>
    <name evidence="4" type="ORF">SELMODRAFT_412164</name>
</gene>
<sequence length="554" mass="62980">MEHQDPALWDHHEEGNASGEYHQDYEHYYGDHGGYHYGQEQQPQVEALDPLHIEGFDPSAHHLAYDEQQQQQHLGGGGEHDLNFREQGFDPNAYFDQAHDPHGQYDPQQHYDPQQQYYDPQQHNVEYDSQHYQADYDPQQHGQYDPQQYDPQQHDPQQPQHHDAWSGIHDAYDHAGQAVHEAYDHARDALHDAYDHTKHALDAIKVGDALDHSKHALDSAYDRTKHAVEGAWDTVKSTQAYGKATQVLDQTREAVEGVLQTVREKLPPPVVRAYDQARAVVESAVDHTKVAYESVKTKVAPTVTSLLSQLPFKTDKNSLIFYGASVGFVILLMTVILIAMKPKGASKKSKPNVINYDELIGAMTVEAPVYDYTNGKKGPLNWGAVSKDWFLCNSGDRQSPIDLLEFLLPGGNLIIAAQKFRLYKIHFHMPSEHMIDSTRYKLEMQMIFLSDQGAYAVIAVLYDSGQVTNPFLNEIIKWKPTTQLNTNNLNLGTSFFRYWGSLTTPPCTQNVIWTVMTEVVPASDDQFNIIKTAMQEYNARPTQDLRGRQVSKNF</sequence>
<dbReference type="Proteomes" id="UP000001514">
    <property type="component" value="Unassembled WGS sequence"/>
</dbReference>
<evidence type="ECO:0000313" key="5">
    <source>
        <dbReference type="Proteomes" id="UP000001514"/>
    </source>
</evidence>
<feature type="compositionally biased region" description="Low complexity" evidence="1">
    <location>
        <begin position="104"/>
        <end position="115"/>
    </location>
</feature>
<dbReference type="CDD" id="cd03124">
    <property type="entry name" value="alpha_CA_prokaryotic_like"/>
    <property type="match status" value="1"/>
</dbReference>
<dbReference type="Gene3D" id="3.10.200.10">
    <property type="entry name" value="Alpha carbonic anhydrase"/>
    <property type="match status" value="2"/>
</dbReference>
<dbReference type="InterPro" id="IPR036398">
    <property type="entry name" value="CA_dom_sf"/>
</dbReference>
<dbReference type="InParanoid" id="D8RK96"/>